<feature type="compositionally biased region" description="Basic residues" evidence="1">
    <location>
        <begin position="208"/>
        <end position="240"/>
    </location>
</feature>
<gene>
    <name evidence="2" type="ORF">BDV25DRAFT_169850</name>
</gene>
<dbReference type="OrthoDB" id="2156052at2759"/>
<dbReference type="Proteomes" id="UP000325780">
    <property type="component" value="Unassembled WGS sequence"/>
</dbReference>
<reference evidence="2 3" key="1">
    <citation type="submission" date="2019-04" db="EMBL/GenBank/DDBJ databases">
        <title>Friends and foes A comparative genomics study of 23 Aspergillus species from section Flavi.</title>
        <authorList>
            <consortium name="DOE Joint Genome Institute"/>
            <person name="Kjaerbolling I."/>
            <person name="Vesth T."/>
            <person name="Frisvad J.C."/>
            <person name="Nybo J.L."/>
            <person name="Theobald S."/>
            <person name="Kildgaard S."/>
            <person name="Isbrandt T."/>
            <person name="Kuo A."/>
            <person name="Sato A."/>
            <person name="Lyhne E.K."/>
            <person name="Kogle M.E."/>
            <person name="Wiebenga A."/>
            <person name="Kun R.S."/>
            <person name="Lubbers R.J."/>
            <person name="Makela M.R."/>
            <person name="Barry K."/>
            <person name="Chovatia M."/>
            <person name="Clum A."/>
            <person name="Daum C."/>
            <person name="Haridas S."/>
            <person name="He G."/>
            <person name="LaButti K."/>
            <person name="Lipzen A."/>
            <person name="Mondo S."/>
            <person name="Riley R."/>
            <person name="Salamov A."/>
            <person name="Simmons B.A."/>
            <person name="Magnuson J.K."/>
            <person name="Henrissat B."/>
            <person name="Mortensen U.H."/>
            <person name="Larsen T.O."/>
            <person name="Devries R.P."/>
            <person name="Grigoriev I.V."/>
            <person name="Machida M."/>
            <person name="Baker S.E."/>
            <person name="Andersen M.R."/>
        </authorList>
    </citation>
    <scope>NUCLEOTIDE SEQUENCE [LARGE SCALE GENOMIC DNA]</scope>
    <source>
        <strain evidence="2 3">IBT 18842</strain>
    </source>
</reference>
<feature type="region of interest" description="Disordered" evidence="1">
    <location>
        <begin position="185"/>
        <end position="245"/>
    </location>
</feature>
<dbReference type="AlphaFoldDB" id="A0A5N6TJG2"/>
<accession>A0A5N6TJG2</accession>
<proteinExistence type="predicted"/>
<feature type="region of interest" description="Disordered" evidence="1">
    <location>
        <begin position="20"/>
        <end position="45"/>
    </location>
</feature>
<protein>
    <recommendedName>
        <fullName evidence="4">Aminoglycoside phosphotransferase domain-containing protein</fullName>
    </recommendedName>
</protein>
<name>A0A5N6TJG2_ASPAV</name>
<organism evidence="2 3">
    <name type="scientific">Aspergillus avenaceus</name>
    <dbReference type="NCBI Taxonomy" id="36643"/>
    <lineage>
        <taxon>Eukaryota</taxon>
        <taxon>Fungi</taxon>
        <taxon>Dikarya</taxon>
        <taxon>Ascomycota</taxon>
        <taxon>Pezizomycotina</taxon>
        <taxon>Eurotiomycetes</taxon>
        <taxon>Eurotiomycetidae</taxon>
        <taxon>Eurotiales</taxon>
        <taxon>Aspergillaceae</taxon>
        <taxon>Aspergillus</taxon>
        <taxon>Aspergillus subgen. Circumdati</taxon>
    </lineage>
</organism>
<evidence type="ECO:0008006" key="4">
    <source>
        <dbReference type="Google" id="ProtNLM"/>
    </source>
</evidence>
<feature type="region of interest" description="Disordered" evidence="1">
    <location>
        <begin position="427"/>
        <end position="502"/>
    </location>
</feature>
<keyword evidence="3" id="KW-1185">Reference proteome</keyword>
<evidence type="ECO:0000313" key="2">
    <source>
        <dbReference type="EMBL" id="KAE8146486.1"/>
    </source>
</evidence>
<dbReference type="InterPro" id="IPR011009">
    <property type="entry name" value="Kinase-like_dom_sf"/>
</dbReference>
<feature type="compositionally biased region" description="Polar residues" evidence="1">
    <location>
        <begin position="434"/>
        <end position="445"/>
    </location>
</feature>
<dbReference type="Gene3D" id="1.10.510.10">
    <property type="entry name" value="Transferase(Phosphotransferase) domain 1"/>
    <property type="match status" value="1"/>
</dbReference>
<evidence type="ECO:0000256" key="1">
    <source>
        <dbReference type="SAM" id="MobiDB-lite"/>
    </source>
</evidence>
<evidence type="ECO:0000313" key="3">
    <source>
        <dbReference type="Proteomes" id="UP000325780"/>
    </source>
</evidence>
<dbReference type="EMBL" id="ML742259">
    <property type="protein sequence ID" value="KAE8146486.1"/>
    <property type="molecule type" value="Genomic_DNA"/>
</dbReference>
<sequence>MDQEIARLRQLLEESEHRYREVNQLREEEKQRWEESDKRQKEAKQQVEPTSLFGLLDACHSLSQALCVDTHATLTTRDDPTIVEKKRFPRLIRPWSNFPTLQEKVWDKLNGDPAFTSARLFPSSTQLQYVLRTIKNHIVYSEDSLRRFQNNTVDTFVEEILSAMAQNETLRRQFHIQERMGLQDRPDAEHSALTPLPDVSENVYLGSRPHRTRQRARGRRGRGRGSGHGTQKSRPKRRRTPRADQSCIHLAEHERRTPVYAVEFKAPHKLTLPEITAGLHEMDIAQDVIGQQGDTFEFHATHLVATVLTQLFSYMLDSAYIFVQIPANDPTILEYYLSIPKHDTKEEEFRLHRTAVGQILSFTLNALMTETPSQEWHDVANKSLSTWKVEYIDVLRDIPETIRKEPPPSNYRPSHWKRVKRSPYKTRTLAYCRSNRTTPRHSSGESSESDNNVPSPSPNPKSIERLGSSDQPPVGERRQEKRKRGSTETAMVDTEGLNKRQTSRPYCTTACMRGLLTQDQLDPKCPNVHEHGIGRHPFESKQFVRQLHCQLLKDRESGFEQLHIRGRTGFILKATLLSHGYTVIIKATSAQQEASLQKEIGIYHHLRGLQGNHIPVRLGGFRPGISYWYHGQRMTLMMVLGWSGVRVQKIINKENEPFFRAERRQLREVLQPYGVLHGDLEWRNMLWNSDMNRAFMIDFEDVKKHSANDSSDR</sequence>
<dbReference type="SUPFAM" id="SSF56112">
    <property type="entry name" value="Protein kinase-like (PK-like)"/>
    <property type="match status" value="1"/>
</dbReference>